<protein>
    <submittedName>
        <fullName evidence="2">Uncharacterized protein</fullName>
    </submittedName>
</protein>
<dbReference type="Proteomes" id="UP000284120">
    <property type="component" value="Unassembled WGS sequence"/>
</dbReference>
<dbReference type="EMBL" id="SAYW01000001">
    <property type="protein sequence ID" value="RWU10445.1"/>
    <property type="molecule type" value="Genomic_DNA"/>
</dbReference>
<dbReference type="RefSeq" id="WP_113645940.1">
    <property type="nucleotide sequence ID" value="NZ_QMHN01000001.1"/>
</dbReference>
<feature type="chain" id="PRO_5019562057" evidence="1">
    <location>
        <begin position="22"/>
        <end position="242"/>
    </location>
</feature>
<accession>A0A443Z1R5</accession>
<evidence type="ECO:0000313" key="2">
    <source>
        <dbReference type="EMBL" id="RWU10445.1"/>
    </source>
</evidence>
<keyword evidence="3" id="KW-1185">Reference proteome</keyword>
<dbReference type="AlphaFoldDB" id="A0A443Z1R5"/>
<evidence type="ECO:0000313" key="3">
    <source>
        <dbReference type="Proteomes" id="UP000284120"/>
    </source>
</evidence>
<proteinExistence type="predicted"/>
<evidence type="ECO:0000256" key="1">
    <source>
        <dbReference type="SAM" id="SignalP"/>
    </source>
</evidence>
<keyword evidence="1" id="KW-0732">Signal</keyword>
<sequence>MNKKFLLLVANLCLFATLANAQITFLKGHAVLKDGTKINGQIGKFESEPWFNQRYILFKDSAELAANPKAKSKKYKVDELETYQVGETIYDKIHFVNTEKLQLKSLGTNDHMLPRLAKGRMNAHQFYSYPDDVSAFWGTEEEYKEWKKGKQDELLTGYKILITKDQDTKVKDAFDADLLKYFEDTPEVFQKYQAGGYGNEPIVKKKGLAAKMVALAKKAAFKPQEAEAIALAINDYNAKNVK</sequence>
<gene>
    <name evidence="2" type="ORF">DPV69_03640</name>
</gene>
<comment type="caution">
    <text evidence="2">The sequence shown here is derived from an EMBL/GenBank/DDBJ whole genome shotgun (WGS) entry which is preliminary data.</text>
</comment>
<dbReference type="OrthoDB" id="767616at2"/>
<organism evidence="2 3">
    <name type="scientific">Pedobacter chitinilyticus</name>
    <dbReference type="NCBI Taxonomy" id="2233776"/>
    <lineage>
        <taxon>Bacteria</taxon>
        <taxon>Pseudomonadati</taxon>
        <taxon>Bacteroidota</taxon>
        <taxon>Sphingobacteriia</taxon>
        <taxon>Sphingobacteriales</taxon>
        <taxon>Sphingobacteriaceae</taxon>
        <taxon>Pedobacter</taxon>
    </lineage>
</organism>
<feature type="signal peptide" evidence="1">
    <location>
        <begin position="1"/>
        <end position="21"/>
    </location>
</feature>
<reference evidence="2 3" key="1">
    <citation type="submission" date="2018-06" db="EMBL/GenBank/DDBJ databases">
        <title>Pedobacter endophyticus sp. nov., an endophytic bacterium isolated from a leaf of Triticum aestivum.</title>
        <authorList>
            <person name="Zhang L."/>
        </authorList>
    </citation>
    <scope>NUCLEOTIDE SEQUENCE [LARGE SCALE GENOMIC DNA]</scope>
    <source>
        <strain evidence="2 3">CM134L-2</strain>
    </source>
</reference>
<name>A0A443Z1R5_9SPHI</name>